<dbReference type="CDD" id="cd05260">
    <property type="entry name" value="GDP_MD_SDR_e"/>
    <property type="match status" value="1"/>
</dbReference>
<keyword evidence="9" id="KW-1185">Reference proteome</keyword>
<comment type="cofactor">
    <cofactor evidence="2">
        <name>NADP(+)</name>
        <dbReference type="ChEBI" id="CHEBI:58349"/>
    </cofactor>
</comment>
<evidence type="ECO:0000313" key="8">
    <source>
        <dbReference type="EMBL" id="SHO59486.1"/>
    </source>
</evidence>
<dbReference type="InterPro" id="IPR016040">
    <property type="entry name" value="NAD(P)-bd_dom"/>
</dbReference>
<dbReference type="AlphaFoldDB" id="A0A1M7Z4A2"/>
<dbReference type="Gene3D" id="3.40.50.720">
    <property type="entry name" value="NAD(P)-binding Rossmann-like Domain"/>
    <property type="match status" value="1"/>
</dbReference>
<comment type="function">
    <text evidence="6">Catalyzes the conversion of GDP-D-mannose to GDP-4-dehydro-6-deoxy-D-mannose.</text>
</comment>
<proteinExistence type="inferred from homology"/>
<accession>A0A1M7Z4A2</accession>
<sequence length="314" mass="35364">MKSALICGVGGQDGSYLAQFLIHKGYKVYGTSRDAQGKAFLNLQKLGIKSHVELISMDQEDFRSVLVAIKKSRPQEVYFLSGQSSVGLSFEQPAETIQSFTLGILNILEAVKLEDNDIKVYHAGSSEAFGGTSEFPATESTPFHPRSPYALAKASASWLVDNYREAYGLHLSTGILFNHESPLRPERFVTQKIIQSAKRISKGSQEKLSLGRLDIQRDWGWAPEYVEAMWLMLQQDIPEDFIVASGKSYSLEYFVDQTFYQLGLNWKDHVIQKEEFFRPTDLLVSRADPKKAFEKLGWKAHLGLEGIIEKMIKG</sequence>
<comment type="similarity">
    <text evidence="3">Belongs to the NAD(P)-dependent epimerase/dehydratase family. GDP-mannose 4,6-dehydratase subfamily.</text>
</comment>
<dbReference type="EC" id="4.2.1.47" evidence="4"/>
<dbReference type="SUPFAM" id="SSF51735">
    <property type="entry name" value="NAD(P)-binding Rossmann-fold domains"/>
    <property type="match status" value="1"/>
</dbReference>
<dbReference type="Proteomes" id="UP000184609">
    <property type="component" value="Unassembled WGS sequence"/>
</dbReference>
<evidence type="ECO:0000256" key="5">
    <source>
        <dbReference type="ARBA" id="ARBA00023239"/>
    </source>
</evidence>
<dbReference type="FunFam" id="3.40.50.720:FF:000924">
    <property type="entry name" value="GDP-mannose 4,6 dehydratase"/>
    <property type="match status" value="1"/>
</dbReference>
<name>A0A1M7Z4A2_9BACT</name>
<keyword evidence="5" id="KW-0456">Lyase</keyword>
<evidence type="ECO:0000256" key="6">
    <source>
        <dbReference type="ARBA" id="ARBA00059383"/>
    </source>
</evidence>
<dbReference type="PANTHER" id="PTHR43715:SF1">
    <property type="entry name" value="GDP-MANNOSE 4,6 DEHYDRATASE"/>
    <property type="match status" value="1"/>
</dbReference>
<protein>
    <recommendedName>
        <fullName evidence="4">GDP-mannose 4,6-dehydratase</fullName>
        <ecNumber evidence="4">4.2.1.47</ecNumber>
    </recommendedName>
</protein>
<evidence type="ECO:0000256" key="4">
    <source>
        <dbReference type="ARBA" id="ARBA00011989"/>
    </source>
</evidence>
<dbReference type="InterPro" id="IPR036291">
    <property type="entry name" value="NAD(P)-bd_dom_sf"/>
</dbReference>
<evidence type="ECO:0000259" key="7">
    <source>
        <dbReference type="Pfam" id="PF16363"/>
    </source>
</evidence>
<dbReference type="Gene3D" id="3.90.25.10">
    <property type="entry name" value="UDP-galactose 4-epimerase, domain 1"/>
    <property type="match status" value="1"/>
</dbReference>
<dbReference type="OrthoDB" id="9779041at2"/>
<dbReference type="Pfam" id="PF16363">
    <property type="entry name" value="GDP_Man_Dehyd"/>
    <property type="match status" value="1"/>
</dbReference>
<organism evidence="8 9">
    <name type="scientific">Algoriphagus zhangzhouensis</name>
    <dbReference type="NCBI Taxonomy" id="1073327"/>
    <lineage>
        <taxon>Bacteria</taxon>
        <taxon>Pseudomonadati</taxon>
        <taxon>Bacteroidota</taxon>
        <taxon>Cytophagia</taxon>
        <taxon>Cytophagales</taxon>
        <taxon>Cyclobacteriaceae</taxon>
        <taxon>Algoriphagus</taxon>
    </lineage>
</organism>
<comment type="catalytic activity">
    <reaction evidence="1">
        <text>GDP-alpha-D-mannose = GDP-4-dehydro-alpha-D-rhamnose + H2O</text>
        <dbReference type="Rhea" id="RHEA:23820"/>
        <dbReference type="ChEBI" id="CHEBI:15377"/>
        <dbReference type="ChEBI" id="CHEBI:57527"/>
        <dbReference type="ChEBI" id="CHEBI:57964"/>
        <dbReference type="EC" id="4.2.1.47"/>
    </reaction>
</comment>
<dbReference type="EMBL" id="FRXN01000001">
    <property type="protein sequence ID" value="SHO59486.1"/>
    <property type="molecule type" value="Genomic_DNA"/>
</dbReference>
<dbReference type="STRING" id="1073327.SAMN04488108_0122"/>
<evidence type="ECO:0000256" key="1">
    <source>
        <dbReference type="ARBA" id="ARBA00000188"/>
    </source>
</evidence>
<dbReference type="GO" id="GO:0008446">
    <property type="term" value="F:GDP-mannose 4,6-dehydratase activity"/>
    <property type="evidence" value="ECO:0007669"/>
    <property type="project" value="UniProtKB-EC"/>
</dbReference>
<dbReference type="InterPro" id="IPR006368">
    <property type="entry name" value="GDP_Man_deHydtase"/>
</dbReference>
<dbReference type="GO" id="GO:0042351">
    <property type="term" value="P:'de novo' GDP-L-fucose biosynthetic process"/>
    <property type="evidence" value="ECO:0007669"/>
    <property type="project" value="TreeGrafter"/>
</dbReference>
<dbReference type="RefSeq" id="WP_073569819.1">
    <property type="nucleotide sequence ID" value="NZ_FRXN01000001.1"/>
</dbReference>
<evidence type="ECO:0000256" key="2">
    <source>
        <dbReference type="ARBA" id="ARBA00001937"/>
    </source>
</evidence>
<evidence type="ECO:0000256" key="3">
    <source>
        <dbReference type="ARBA" id="ARBA00009263"/>
    </source>
</evidence>
<feature type="domain" description="NAD(P)-binding" evidence="7">
    <location>
        <begin position="5"/>
        <end position="311"/>
    </location>
</feature>
<dbReference type="PANTHER" id="PTHR43715">
    <property type="entry name" value="GDP-MANNOSE 4,6-DEHYDRATASE"/>
    <property type="match status" value="1"/>
</dbReference>
<evidence type="ECO:0000313" key="9">
    <source>
        <dbReference type="Proteomes" id="UP000184609"/>
    </source>
</evidence>
<reference evidence="9" key="1">
    <citation type="submission" date="2016-12" db="EMBL/GenBank/DDBJ databases">
        <authorList>
            <person name="Varghese N."/>
            <person name="Submissions S."/>
        </authorList>
    </citation>
    <scope>NUCLEOTIDE SEQUENCE [LARGE SCALE GENOMIC DNA]</scope>
    <source>
        <strain evidence="9">DSM 25035</strain>
    </source>
</reference>
<gene>
    <name evidence="8" type="ORF">SAMN04488108_0122</name>
</gene>